<evidence type="ECO:0000313" key="7">
    <source>
        <dbReference type="Proteomes" id="UP001597541"/>
    </source>
</evidence>
<organism evidence="6 7">
    <name type="scientific">Paenibacillus gansuensis</name>
    <dbReference type="NCBI Taxonomy" id="306542"/>
    <lineage>
        <taxon>Bacteria</taxon>
        <taxon>Bacillati</taxon>
        <taxon>Bacillota</taxon>
        <taxon>Bacilli</taxon>
        <taxon>Bacillales</taxon>
        <taxon>Paenibacillaceae</taxon>
        <taxon>Paenibacillus</taxon>
    </lineage>
</organism>
<evidence type="ECO:0000313" key="6">
    <source>
        <dbReference type="EMBL" id="MFD2613646.1"/>
    </source>
</evidence>
<dbReference type="RefSeq" id="WP_377603674.1">
    <property type="nucleotide sequence ID" value="NZ_JBHUME010000008.1"/>
</dbReference>
<dbReference type="InterPro" id="IPR050097">
    <property type="entry name" value="Ferredoxin-NADP_redctase_2"/>
</dbReference>
<comment type="subunit">
    <text evidence="2">Homodimer.</text>
</comment>
<proteinExistence type="predicted"/>
<dbReference type="PANTHER" id="PTHR48105">
    <property type="entry name" value="THIOREDOXIN REDUCTASE 1-RELATED-RELATED"/>
    <property type="match status" value="1"/>
</dbReference>
<feature type="domain" description="FAD/NAD(P)-binding" evidence="5">
    <location>
        <begin position="5"/>
        <end position="287"/>
    </location>
</feature>
<evidence type="ECO:0000256" key="2">
    <source>
        <dbReference type="ARBA" id="ARBA00011738"/>
    </source>
</evidence>
<name>A0ABW5PE64_9BACL</name>
<evidence type="ECO:0000256" key="4">
    <source>
        <dbReference type="ARBA" id="ARBA00023002"/>
    </source>
</evidence>
<keyword evidence="4" id="KW-0560">Oxidoreductase</keyword>
<dbReference type="PRINTS" id="PR00469">
    <property type="entry name" value="PNDRDTASEII"/>
</dbReference>
<evidence type="ECO:0000256" key="1">
    <source>
        <dbReference type="ARBA" id="ARBA00001974"/>
    </source>
</evidence>
<comment type="cofactor">
    <cofactor evidence="1">
        <name>FAD</name>
        <dbReference type="ChEBI" id="CHEBI:57692"/>
    </cofactor>
</comment>
<keyword evidence="7" id="KW-1185">Reference proteome</keyword>
<dbReference type="Proteomes" id="UP001597541">
    <property type="component" value="Unassembled WGS sequence"/>
</dbReference>
<evidence type="ECO:0000259" key="5">
    <source>
        <dbReference type="Pfam" id="PF07992"/>
    </source>
</evidence>
<dbReference type="PRINTS" id="PR00368">
    <property type="entry name" value="FADPNR"/>
</dbReference>
<keyword evidence="3" id="KW-0285">Flavoprotein</keyword>
<reference evidence="7" key="1">
    <citation type="journal article" date="2019" name="Int. J. Syst. Evol. Microbiol.">
        <title>The Global Catalogue of Microorganisms (GCM) 10K type strain sequencing project: providing services to taxonomists for standard genome sequencing and annotation.</title>
        <authorList>
            <consortium name="The Broad Institute Genomics Platform"/>
            <consortium name="The Broad Institute Genome Sequencing Center for Infectious Disease"/>
            <person name="Wu L."/>
            <person name="Ma J."/>
        </authorList>
    </citation>
    <scope>NUCLEOTIDE SEQUENCE [LARGE SCALE GENOMIC DNA]</scope>
    <source>
        <strain evidence="7">KCTC 3950</strain>
    </source>
</reference>
<dbReference type="Pfam" id="PF07992">
    <property type="entry name" value="Pyr_redox_2"/>
    <property type="match status" value="1"/>
</dbReference>
<accession>A0ABW5PE64</accession>
<protein>
    <submittedName>
        <fullName evidence="6">NAD(P)/FAD-dependent oxidoreductase</fullName>
    </submittedName>
</protein>
<dbReference type="EMBL" id="JBHUME010000008">
    <property type="protein sequence ID" value="MFD2613646.1"/>
    <property type="molecule type" value="Genomic_DNA"/>
</dbReference>
<sequence length="306" mass="33030">MHKYEAIIIGGGLAGTQAAIQLGRYGDDAIVIDAGGGRSTTCRSYHNLLGWPDGVSGQDLRRLGREQAEKTGIRFVSGEVIGASKTKDGFKLVIKDTAEEYEASTVLLATGLSDRYPKLPGLEHCLGSSIYVCPDCDGYEVKDKPTAIIGSGHPGANMALTISQWTKQLTYINHEMSPVDESLRQQLKDKGITYLEQPIDQIEHVGGTELRSILLSDGTSVKAERGFIAFGGNKIHTELAKMLGAERMENLHVVTDPRTKETSVPGVWAAGDVGVHSEQAVIAMGEGLQAAIWMHKRIVQMKSNGK</sequence>
<evidence type="ECO:0000256" key="3">
    <source>
        <dbReference type="ARBA" id="ARBA00022630"/>
    </source>
</evidence>
<dbReference type="InterPro" id="IPR023753">
    <property type="entry name" value="FAD/NAD-binding_dom"/>
</dbReference>
<dbReference type="InterPro" id="IPR036188">
    <property type="entry name" value="FAD/NAD-bd_sf"/>
</dbReference>
<dbReference type="Gene3D" id="3.50.50.60">
    <property type="entry name" value="FAD/NAD(P)-binding domain"/>
    <property type="match status" value="2"/>
</dbReference>
<gene>
    <name evidence="6" type="ORF">ACFSUF_14540</name>
</gene>
<comment type="caution">
    <text evidence="6">The sequence shown here is derived from an EMBL/GenBank/DDBJ whole genome shotgun (WGS) entry which is preliminary data.</text>
</comment>
<dbReference type="SUPFAM" id="SSF51905">
    <property type="entry name" value="FAD/NAD(P)-binding domain"/>
    <property type="match status" value="1"/>
</dbReference>